<feature type="non-terminal residue" evidence="3">
    <location>
        <position position="1"/>
    </location>
</feature>
<feature type="transmembrane region" description="Helical" evidence="1">
    <location>
        <begin position="92"/>
        <end position="109"/>
    </location>
</feature>
<proteinExistence type="predicted"/>
<feature type="transmembrane region" description="Helical" evidence="1">
    <location>
        <begin position="62"/>
        <end position="86"/>
    </location>
</feature>
<comment type="caution">
    <text evidence="3">The sequence shown here is derived from an EMBL/GenBank/DDBJ whole genome shotgun (WGS) entry which is preliminary data.</text>
</comment>
<organism evidence="3">
    <name type="scientific">Symploca sp. SIO1C4</name>
    <dbReference type="NCBI Taxonomy" id="2607765"/>
    <lineage>
        <taxon>Bacteria</taxon>
        <taxon>Bacillati</taxon>
        <taxon>Cyanobacteriota</taxon>
        <taxon>Cyanophyceae</taxon>
        <taxon>Coleofasciculales</taxon>
        <taxon>Coleofasciculaceae</taxon>
        <taxon>Symploca</taxon>
    </lineage>
</organism>
<evidence type="ECO:0000256" key="1">
    <source>
        <dbReference type="SAM" id="Phobius"/>
    </source>
</evidence>
<dbReference type="AlphaFoldDB" id="A0A6B3NMD5"/>
<keyword evidence="1" id="KW-0812">Transmembrane</keyword>
<reference evidence="3" key="1">
    <citation type="submission" date="2019-11" db="EMBL/GenBank/DDBJ databases">
        <title>Genomic insights into an expanded diversity of filamentous marine cyanobacteria reveals the extraordinary biosynthetic potential of Moorea and Okeania.</title>
        <authorList>
            <person name="Ferreira Leao T."/>
            <person name="Wang M."/>
            <person name="Moss N."/>
            <person name="Da Silva R."/>
            <person name="Sanders J."/>
            <person name="Nurk S."/>
            <person name="Gurevich A."/>
            <person name="Humphrey G."/>
            <person name="Reher R."/>
            <person name="Zhu Q."/>
            <person name="Belda-Ferre P."/>
            <person name="Glukhov E."/>
            <person name="Rex R."/>
            <person name="Dorrestein P.C."/>
            <person name="Knight R."/>
            <person name="Pevzner P."/>
            <person name="Gerwick W.H."/>
            <person name="Gerwick L."/>
        </authorList>
    </citation>
    <scope>NUCLEOTIDE SEQUENCE</scope>
    <source>
        <strain evidence="3">SIO1C4</strain>
    </source>
</reference>
<name>A0A6B3NMD5_9CYAN</name>
<dbReference type="InterPro" id="IPR007890">
    <property type="entry name" value="CHASE2"/>
</dbReference>
<dbReference type="EMBL" id="JAAHFQ010000541">
    <property type="protein sequence ID" value="NER30378.1"/>
    <property type="molecule type" value="Genomic_DNA"/>
</dbReference>
<evidence type="ECO:0000259" key="2">
    <source>
        <dbReference type="Pfam" id="PF05226"/>
    </source>
</evidence>
<feature type="transmembrane region" description="Helical" evidence="1">
    <location>
        <begin position="38"/>
        <end position="55"/>
    </location>
</feature>
<sequence length="112" mass="12470">KAEEMPGVVVQAHMISQIISAALGERPLLSWWTEWLETLWIGSWAFVGAIFVVVWRSLYLRIIGVLISLILLWGICLFVLVGGLWIPLVPSALTLGITAISVLGLYNLFNHK</sequence>
<keyword evidence="1" id="KW-0472">Membrane</keyword>
<gene>
    <name evidence="3" type="ORF">F6J89_22820</name>
</gene>
<feature type="domain" description="CHASE2" evidence="2">
    <location>
        <begin position="4"/>
        <end position="50"/>
    </location>
</feature>
<accession>A0A6B3NMD5</accession>
<protein>
    <submittedName>
        <fullName evidence="3">CHASE2 domain-containing protein</fullName>
    </submittedName>
</protein>
<keyword evidence="1" id="KW-1133">Transmembrane helix</keyword>
<dbReference type="Pfam" id="PF05226">
    <property type="entry name" value="CHASE2"/>
    <property type="match status" value="1"/>
</dbReference>
<evidence type="ECO:0000313" key="3">
    <source>
        <dbReference type="EMBL" id="NER30378.1"/>
    </source>
</evidence>